<protein>
    <recommendedName>
        <fullName evidence="3">LVIVD repeat-containing protein</fullName>
    </recommendedName>
</protein>
<reference evidence="1 2" key="1">
    <citation type="submission" date="2021-08" db="EMBL/GenBank/DDBJ databases">
        <title>The genome sequence of Chitinophaga sp. B61.</title>
        <authorList>
            <person name="Zhang X."/>
        </authorList>
    </citation>
    <scope>NUCLEOTIDE SEQUENCE [LARGE SCALE GENOMIC DNA]</scope>
    <source>
        <strain evidence="1 2">B61</strain>
    </source>
</reference>
<sequence length="402" mass="45133">MARLLLTYVLLITCFILGGCVDDRWQRGEFDAYVPIYDNDPALKSVSYLPPRKTQHGGKLYTYGTYLLQEETDSGLHIISYQDPAHPVKTGFLRIPGFHKAAIENGYLYADNFDDLVVIPLNDLPALTRVGRVPRTWTSRDFPPYRHVYFECVDPSKGVVVGWRKTKVNNPKCRVMSSYYFDYGEERPRFSAGIVVRNNYLYLADNSTLVSYAITQPLAPVLKQRLETSWIIDSIYALNGQLAVSDVKYHGTNLYNINDAGDIIIHTDLDLSSCQLLLAKGQYLYTVPNPARNSCYPAPLHGMTVYEMDANSAATERFNLPFDTTYTMALTGNHLYAGTLKGISILDVSAPPAVTRFADKAADAYTDIMITGKYLYCRSKTAIDCYDISVPAAIQFISKLAY</sequence>
<dbReference type="EMBL" id="JAICCF010000002">
    <property type="protein sequence ID" value="MBW8685023.1"/>
    <property type="molecule type" value="Genomic_DNA"/>
</dbReference>
<comment type="caution">
    <text evidence="1">The sequence shown here is derived from an EMBL/GenBank/DDBJ whole genome shotgun (WGS) entry which is preliminary data.</text>
</comment>
<dbReference type="Pfam" id="PF08309">
    <property type="entry name" value="LVIVD"/>
    <property type="match status" value="2"/>
</dbReference>
<keyword evidence="2" id="KW-1185">Reference proteome</keyword>
<organism evidence="1 2">
    <name type="scientific">Chitinophaga rhizophila</name>
    <dbReference type="NCBI Taxonomy" id="2866212"/>
    <lineage>
        <taxon>Bacteria</taxon>
        <taxon>Pseudomonadati</taxon>
        <taxon>Bacteroidota</taxon>
        <taxon>Chitinophagia</taxon>
        <taxon>Chitinophagales</taxon>
        <taxon>Chitinophagaceae</taxon>
        <taxon>Chitinophaga</taxon>
    </lineage>
</organism>
<proteinExistence type="predicted"/>
<accession>A0ABS7GBH1</accession>
<dbReference type="Proteomes" id="UP000812961">
    <property type="component" value="Unassembled WGS sequence"/>
</dbReference>
<dbReference type="PROSITE" id="PS51257">
    <property type="entry name" value="PROKAR_LIPOPROTEIN"/>
    <property type="match status" value="1"/>
</dbReference>
<dbReference type="InterPro" id="IPR013211">
    <property type="entry name" value="LVIVD"/>
</dbReference>
<evidence type="ECO:0008006" key="3">
    <source>
        <dbReference type="Google" id="ProtNLM"/>
    </source>
</evidence>
<gene>
    <name evidence="1" type="ORF">K1Y79_11835</name>
</gene>
<name>A0ABS7GBH1_9BACT</name>
<evidence type="ECO:0000313" key="2">
    <source>
        <dbReference type="Proteomes" id="UP000812961"/>
    </source>
</evidence>
<evidence type="ECO:0000313" key="1">
    <source>
        <dbReference type="EMBL" id="MBW8685023.1"/>
    </source>
</evidence>
<dbReference type="RefSeq" id="WP_220250224.1">
    <property type="nucleotide sequence ID" value="NZ_JAICCF010000002.1"/>
</dbReference>